<keyword evidence="1" id="KW-0808">Transferase</keyword>
<keyword evidence="2" id="KW-0749">Sporulation</keyword>
<evidence type="ECO:0000256" key="1">
    <source>
        <dbReference type="ARBA" id="ARBA00022679"/>
    </source>
</evidence>
<keyword evidence="4" id="KW-1185">Reference proteome</keyword>
<evidence type="ECO:0000256" key="2">
    <source>
        <dbReference type="ARBA" id="ARBA00022969"/>
    </source>
</evidence>
<proteinExistence type="predicted"/>
<accession>A0ABQ1F858</accession>
<dbReference type="EMBL" id="BMHE01000042">
    <property type="protein sequence ID" value="GGA02541.1"/>
    <property type="molecule type" value="Genomic_DNA"/>
</dbReference>
<evidence type="ECO:0000313" key="3">
    <source>
        <dbReference type="EMBL" id="GGA02541.1"/>
    </source>
</evidence>
<dbReference type="RefSeq" id="WP_189018054.1">
    <property type="nucleotide sequence ID" value="NZ_BMHE01000042.1"/>
</dbReference>
<dbReference type="Pfam" id="PF20085">
    <property type="entry name" value="TGL"/>
    <property type="match status" value="1"/>
</dbReference>
<sequence>MIVFEGNNRVVFGENTLSELEFSIYQKKMNSPLAYQYDSLGTLLFELDMRTQIVESSRALSKSGVYFAGFDNTQCNPAYWHLTNHGRYQLKPGVAPQDAIRDIFKNGTSYAFECSMAVVIIMYKAILESIDARQFDILFSDLLLFDWHSNSNLHLIDRDVIEEAVSGDIIYFENPEYEPTIPWGKGENVIMMENDHYYGHGYGLDLASEQQVIMILNKHRMPGSTQSAFRTDRFVHPDFSYFSLFQSSKRRQPIIAKVGEAIYVQQGWTQPKSGR</sequence>
<evidence type="ECO:0000313" key="4">
    <source>
        <dbReference type="Proteomes" id="UP000615455"/>
    </source>
</evidence>
<reference evidence="4" key="1">
    <citation type="journal article" date="2019" name="Int. J. Syst. Evol. Microbiol.">
        <title>The Global Catalogue of Microorganisms (GCM) 10K type strain sequencing project: providing services to taxonomists for standard genome sequencing and annotation.</title>
        <authorList>
            <consortium name="The Broad Institute Genomics Platform"/>
            <consortium name="The Broad Institute Genome Sequencing Center for Infectious Disease"/>
            <person name="Wu L."/>
            <person name="Ma J."/>
        </authorList>
    </citation>
    <scope>NUCLEOTIDE SEQUENCE [LARGE SCALE GENOMIC DNA]</scope>
    <source>
        <strain evidence="4">CGMCC 1.15043</strain>
    </source>
</reference>
<protein>
    <submittedName>
        <fullName evidence="3">Protein-glutamine gamma-glutamyltransferase</fullName>
    </submittedName>
</protein>
<dbReference type="Proteomes" id="UP000615455">
    <property type="component" value="Unassembled WGS sequence"/>
</dbReference>
<organism evidence="3 4">
    <name type="scientific">Paenibacillus marchantiophytorum</name>
    <dbReference type="NCBI Taxonomy" id="1619310"/>
    <lineage>
        <taxon>Bacteria</taxon>
        <taxon>Bacillati</taxon>
        <taxon>Bacillota</taxon>
        <taxon>Bacilli</taxon>
        <taxon>Bacillales</taxon>
        <taxon>Paenibacillaceae</taxon>
        <taxon>Paenibacillus</taxon>
    </lineage>
</organism>
<gene>
    <name evidence="3" type="primary">tgl</name>
    <name evidence="3" type="ORF">GCM10008018_55830</name>
</gene>
<dbReference type="InterPro" id="IPR020916">
    <property type="entry name" value="Gln_gamma-glutamylTfrase_bac"/>
</dbReference>
<comment type="caution">
    <text evidence="3">The sequence shown here is derived from an EMBL/GenBank/DDBJ whole genome shotgun (WGS) entry which is preliminary data.</text>
</comment>
<name>A0ABQ1F858_9BACL</name>